<dbReference type="PANTHER" id="PTHR47942">
    <property type="entry name" value="TETRATRICOPEPTIDE REPEAT (TPR)-LIKE SUPERFAMILY PROTEIN-RELATED"/>
    <property type="match status" value="1"/>
</dbReference>
<dbReference type="PANTHER" id="PTHR47942:SF63">
    <property type="entry name" value="PENTATRICOPEPTIDE REPEAT-CONTAINING PROTEIN"/>
    <property type="match status" value="1"/>
</dbReference>
<dbReference type="NCBIfam" id="TIGR00756">
    <property type="entry name" value="PPR"/>
    <property type="match status" value="1"/>
</dbReference>
<evidence type="ECO:0000256" key="1">
    <source>
        <dbReference type="ARBA" id="ARBA00022737"/>
    </source>
</evidence>
<dbReference type="EMBL" id="HBIO01009716">
    <property type="protein sequence ID" value="CAE0462659.1"/>
    <property type="molecule type" value="Transcribed_RNA"/>
</dbReference>
<dbReference type="Gene3D" id="1.25.40.10">
    <property type="entry name" value="Tetratricopeptide repeat domain"/>
    <property type="match status" value="4"/>
</dbReference>
<feature type="repeat" description="PPR" evidence="2">
    <location>
        <begin position="423"/>
        <end position="458"/>
    </location>
</feature>
<dbReference type="PROSITE" id="PS51375">
    <property type="entry name" value="PPR"/>
    <property type="match status" value="3"/>
</dbReference>
<reference evidence="5" key="1">
    <citation type="submission" date="2021-01" db="EMBL/GenBank/DDBJ databases">
        <authorList>
            <person name="Corre E."/>
            <person name="Pelletier E."/>
            <person name="Niang G."/>
            <person name="Scheremetjew M."/>
            <person name="Finn R."/>
            <person name="Kale V."/>
            <person name="Holt S."/>
            <person name="Cochrane G."/>
            <person name="Meng A."/>
            <person name="Brown T."/>
            <person name="Cohen L."/>
        </authorList>
    </citation>
    <scope>NUCLEOTIDE SEQUENCE</scope>
    <source>
        <strain evidence="5">MM31A-1</strain>
    </source>
</reference>
<feature type="signal peptide" evidence="3">
    <location>
        <begin position="1"/>
        <end position="18"/>
    </location>
</feature>
<accession>A0A6S8T8N3</accession>
<evidence type="ECO:0000256" key="2">
    <source>
        <dbReference type="PROSITE-ProRule" id="PRU00708"/>
    </source>
</evidence>
<feature type="repeat" description="PPR" evidence="2">
    <location>
        <begin position="592"/>
        <end position="626"/>
    </location>
</feature>
<organism evidence="5">
    <name type="scientific">Chaetoceros debilis</name>
    <dbReference type="NCBI Taxonomy" id="122233"/>
    <lineage>
        <taxon>Eukaryota</taxon>
        <taxon>Sar</taxon>
        <taxon>Stramenopiles</taxon>
        <taxon>Ochrophyta</taxon>
        <taxon>Bacillariophyta</taxon>
        <taxon>Coscinodiscophyceae</taxon>
        <taxon>Chaetocerotophycidae</taxon>
        <taxon>Chaetocerotales</taxon>
        <taxon>Chaetocerotaceae</taxon>
        <taxon>Chaetoceros</taxon>
    </lineage>
</organism>
<evidence type="ECO:0000313" key="4">
    <source>
        <dbReference type="EMBL" id="CAE0462658.1"/>
    </source>
</evidence>
<keyword evidence="1" id="KW-0677">Repeat</keyword>
<evidence type="ECO:0008006" key="6">
    <source>
        <dbReference type="Google" id="ProtNLM"/>
    </source>
</evidence>
<dbReference type="Pfam" id="PF13041">
    <property type="entry name" value="PPR_2"/>
    <property type="match status" value="2"/>
</dbReference>
<evidence type="ECO:0000256" key="3">
    <source>
        <dbReference type="SAM" id="SignalP"/>
    </source>
</evidence>
<dbReference type="InterPro" id="IPR051222">
    <property type="entry name" value="PPR/CCM1_RNA-binding"/>
</dbReference>
<feature type="repeat" description="PPR" evidence="2">
    <location>
        <begin position="548"/>
        <end position="582"/>
    </location>
</feature>
<protein>
    <recommendedName>
        <fullName evidence="6">Pentacotripeptide-repeat region of PRORP domain-containing protein</fullName>
    </recommendedName>
</protein>
<sequence>MKFRLSFALLISLSFSEAFLVSTQTTGLCRGSAHELSVKGQFGRGGVEKLSAIATKRQRGAISKPSLVAACSNKNCGVSKKTSLLIEYCNEGTVDASKEAEKILYRLEEMEGALTAVHYASVINSWANAGNTTRALSVLNRMIRYQESDEISSKSVVLPNSHCYSIAMKAIINSFKTRDQRICSNGSLAEQCENLVDKMKKINEATDEIDARPNTVVFNTLLAAYSEDVTALFLKRKMDDRKRLYPNVEGLSNADDKALKNLVGKALDLLKEMEDKTSNFPDPDVYSYCTVISILAKCEDMEMALLAETYLPTVTNRYDTPTYNALISAYANTGTIKGAERANALLEELEAAMIEANSSVQPRNFGANAITYHSVLSGYIKTCKIGDDGYAAEKAESILNRMEEKLSSSKLTEEEKHYRYQPNVIAYSSIIDAWSKSGTKTDRAEALLHRMENKGIKPNVVTYTSVLTSFARNDSIEGPSKAMELLQHMSNLYIETGDTSVKPNVISYFAVIDCWCRCNVAKGGFEAEKLLQEMEKMYRHGDKKMRPDVRVYARIIFAHAKSGNFDHAINVLKRMEEFTLTGDEKYALAKPNQVCYNTLINAFGQRGKAKKALGVLNQMDQFSSKSGGVVADERTFNAIIHVLSTSNLKGKARKALKILERLENSHIDGDWTSSPSARSYNMIINACSNSIKADEQERKEALDIAFDVFFRMRSSLNVKTDRYTYISMLKTCGKLIPKASIEDRKLAVGTVFRACCDEGLVDQQILTNFLMASPDDLIQAMLGQGRRTSCLADLPKEWSDRSYK</sequence>
<feature type="chain" id="PRO_5036191491" description="Pentacotripeptide-repeat region of PRORP domain-containing protein" evidence="3">
    <location>
        <begin position="19"/>
        <end position="804"/>
    </location>
</feature>
<dbReference type="AlphaFoldDB" id="A0A6S8T8N3"/>
<proteinExistence type="predicted"/>
<dbReference type="InterPro" id="IPR002885">
    <property type="entry name" value="PPR_rpt"/>
</dbReference>
<dbReference type="EMBL" id="HBIO01009715">
    <property type="protein sequence ID" value="CAE0462658.1"/>
    <property type="molecule type" value="Transcribed_RNA"/>
</dbReference>
<name>A0A6S8T8N3_9STRA</name>
<dbReference type="Pfam" id="PF01535">
    <property type="entry name" value="PPR"/>
    <property type="match status" value="3"/>
</dbReference>
<gene>
    <name evidence="4" type="ORF">CDEB00056_LOCUS7499</name>
    <name evidence="5" type="ORF">CDEB00056_LOCUS7500</name>
</gene>
<dbReference type="InterPro" id="IPR011990">
    <property type="entry name" value="TPR-like_helical_dom_sf"/>
</dbReference>
<keyword evidence="3" id="KW-0732">Signal</keyword>
<evidence type="ECO:0000313" key="5">
    <source>
        <dbReference type="EMBL" id="CAE0462659.1"/>
    </source>
</evidence>